<dbReference type="RefSeq" id="WP_290281273.1">
    <property type="nucleotide sequence ID" value="NZ_JAUFQI010000001.1"/>
</dbReference>
<keyword evidence="2" id="KW-1185">Reference proteome</keyword>
<dbReference type="EMBL" id="JBHRYN010000012">
    <property type="protein sequence ID" value="MFC3702395.1"/>
    <property type="molecule type" value="Genomic_DNA"/>
</dbReference>
<gene>
    <name evidence="1" type="ORF">ACFOND_12150</name>
</gene>
<evidence type="ECO:0000313" key="2">
    <source>
        <dbReference type="Proteomes" id="UP001595710"/>
    </source>
</evidence>
<sequence>MKRSFIQTTVIAAAISLTSVHSQALDLFGWLKSDKNSIESMLEYIPASTPLFFGSISTKEMVVLGDDMLEGMDLRTMGKELSSMVTDLDDGPTAEFLAAIIDDYYATASEGGMAVMDRYGLDPEGASVVYLNGIFPVMRVAVEDESTFIDYLTSAAQVSNFELSEKSIKDQTLTTIRIENNDDQLLSIGFLVADGILTISAFTHADNDDAIALRFGLAKPAQALSEDTWESLEEHYDYDEYFRGYLSFVQTAEAFFNEDSLAKAQLEALSGKSIPMEPSWNQCKPDVMSLVAGVPRVVFGAHEVEAEDGVLSAKLNYTTEIKHSKTLEQLTMLEGFLPSYVVNNENLVAGFALGIDINKLTPVLTELWTMFTTAEFECSALVEMQQNLQSTSPAILAMFTGMAQGLQGSSIGIFDVVADDTLPMGGSVDAIVTVSTEKPELLISLLTSYVPMFQGFEIPTDGTPVSLEEIGIPMPVYVALKGNHIVVYSGEKSADVATSIESEALEKNGLASFSLSYPGVADLMMSAAIPYSQYQETMGSGEECTELYTAALMMGQIPLHLSATEGFTEQGFSSSWSINMDMTNMQSAYGAVEGEYTVSYLDYDCSWVSAGGEVINNDGTGRYFDYDETNSCESTQLTYSWVRQFNAIKQTGEVYQYRDTCESEWVEEDPFDFNCTILTVDQGGFYCLDNQEGEQTLYRYNRQ</sequence>
<accession>A0ABV7WVB3</accession>
<comment type="caution">
    <text evidence="1">The sequence shown here is derived from an EMBL/GenBank/DDBJ whole genome shotgun (WGS) entry which is preliminary data.</text>
</comment>
<protein>
    <submittedName>
        <fullName evidence="1">Uncharacterized protein</fullName>
    </submittedName>
</protein>
<dbReference type="Proteomes" id="UP001595710">
    <property type="component" value="Unassembled WGS sequence"/>
</dbReference>
<organism evidence="1 2">
    <name type="scientific">Reinekea marina</name>
    <dbReference type="NCBI Taxonomy" id="1310421"/>
    <lineage>
        <taxon>Bacteria</taxon>
        <taxon>Pseudomonadati</taxon>
        <taxon>Pseudomonadota</taxon>
        <taxon>Gammaproteobacteria</taxon>
        <taxon>Oceanospirillales</taxon>
        <taxon>Saccharospirillaceae</taxon>
        <taxon>Reinekea</taxon>
    </lineage>
</organism>
<name>A0ABV7WVB3_9GAMM</name>
<proteinExistence type="predicted"/>
<reference evidence="2" key="1">
    <citation type="journal article" date="2019" name="Int. J. Syst. Evol. Microbiol.">
        <title>The Global Catalogue of Microorganisms (GCM) 10K type strain sequencing project: providing services to taxonomists for standard genome sequencing and annotation.</title>
        <authorList>
            <consortium name="The Broad Institute Genomics Platform"/>
            <consortium name="The Broad Institute Genome Sequencing Center for Infectious Disease"/>
            <person name="Wu L."/>
            <person name="Ma J."/>
        </authorList>
    </citation>
    <scope>NUCLEOTIDE SEQUENCE [LARGE SCALE GENOMIC DNA]</scope>
    <source>
        <strain evidence="2">CECT 8288</strain>
    </source>
</reference>
<evidence type="ECO:0000313" key="1">
    <source>
        <dbReference type="EMBL" id="MFC3702395.1"/>
    </source>
</evidence>